<gene>
    <name evidence="2" type="ORF">QU605_13960</name>
</gene>
<dbReference type="Gene3D" id="3.30.1330.40">
    <property type="entry name" value="RutC-like"/>
    <property type="match status" value="1"/>
</dbReference>
<comment type="caution">
    <text evidence="2">The sequence shown here is derived from an EMBL/GenBank/DDBJ whole genome shotgun (WGS) entry which is preliminary data.</text>
</comment>
<evidence type="ECO:0000313" key="3">
    <source>
        <dbReference type="Proteomes" id="UP001174839"/>
    </source>
</evidence>
<dbReference type="Pfam" id="PF01042">
    <property type="entry name" value="Ribonuc_L-PSP"/>
    <property type="match status" value="1"/>
</dbReference>
<dbReference type="EMBL" id="JAUDUY010000011">
    <property type="protein sequence ID" value="MDM9632578.1"/>
    <property type="molecule type" value="Genomic_DNA"/>
</dbReference>
<dbReference type="CDD" id="cd00448">
    <property type="entry name" value="YjgF_YER057c_UK114_family"/>
    <property type="match status" value="1"/>
</dbReference>
<organism evidence="2 3">
    <name type="scientific">Robiginitalea aurantiaca</name>
    <dbReference type="NCBI Taxonomy" id="3056915"/>
    <lineage>
        <taxon>Bacteria</taxon>
        <taxon>Pseudomonadati</taxon>
        <taxon>Bacteroidota</taxon>
        <taxon>Flavobacteriia</taxon>
        <taxon>Flavobacteriales</taxon>
        <taxon>Flavobacteriaceae</taxon>
        <taxon>Robiginitalea</taxon>
    </lineage>
</organism>
<dbReference type="InterPro" id="IPR006175">
    <property type="entry name" value="YjgF/YER057c/UK114"/>
</dbReference>
<name>A0ABT7WI30_9FLAO</name>
<keyword evidence="3" id="KW-1185">Reference proteome</keyword>
<protein>
    <submittedName>
        <fullName evidence="2">RidA family protein</fullName>
    </submittedName>
</protein>
<dbReference type="RefSeq" id="WP_289725942.1">
    <property type="nucleotide sequence ID" value="NZ_JAUDUY010000011.1"/>
</dbReference>
<comment type="similarity">
    <text evidence="1">Belongs to the RutC family.</text>
</comment>
<dbReference type="PANTHER" id="PTHR11803:SF58">
    <property type="entry name" value="PROTEIN HMF1-RELATED"/>
    <property type="match status" value="1"/>
</dbReference>
<dbReference type="InterPro" id="IPR035959">
    <property type="entry name" value="RutC-like_sf"/>
</dbReference>
<evidence type="ECO:0000256" key="1">
    <source>
        <dbReference type="ARBA" id="ARBA00010552"/>
    </source>
</evidence>
<evidence type="ECO:0000313" key="2">
    <source>
        <dbReference type="EMBL" id="MDM9632578.1"/>
    </source>
</evidence>
<dbReference type="PANTHER" id="PTHR11803">
    <property type="entry name" value="2-IMINOBUTANOATE/2-IMINOPROPANOATE DEAMINASE RIDA"/>
    <property type="match status" value="1"/>
</dbReference>
<sequence>MKKIIKTEKAPAPIGPYNQAVLAGKTLYVSGQIALNPETGELLKGSIEAETELVMRNLDAVLKAAGADFSHVVKSSIFVADMGQFARINEVYGAYFDADSAPARETVEVANLPKYVNVEISVIAYLGDSDR</sequence>
<dbReference type="InterPro" id="IPR006056">
    <property type="entry name" value="RidA"/>
</dbReference>
<dbReference type="SUPFAM" id="SSF55298">
    <property type="entry name" value="YjgF-like"/>
    <property type="match status" value="1"/>
</dbReference>
<dbReference type="Proteomes" id="UP001174839">
    <property type="component" value="Unassembled WGS sequence"/>
</dbReference>
<accession>A0ABT7WI30</accession>
<dbReference type="NCBIfam" id="TIGR00004">
    <property type="entry name" value="Rid family detoxifying hydrolase"/>
    <property type="match status" value="1"/>
</dbReference>
<proteinExistence type="inferred from homology"/>
<reference evidence="2" key="1">
    <citation type="submission" date="2023-06" db="EMBL/GenBank/DDBJ databases">
        <title>Robiginitalea aurantiacus sp. nov. and Algoriphagus sediminis sp. nov., isolated from coastal sediment.</title>
        <authorList>
            <person name="Zhou Z.Y."/>
            <person name="An J."/>
            <person name="Jia Y.W."/>
            <person name="Du Z.J."/>
        </authorList>
    </citation>
    <scope>NUCLEOTIDE SEQUENCE</scope>
    <source>
        <strain evidence="2">M39</strain>
    </source>
</reference>